<keyword evidence="3" id="KW-1185">Reference proteome</keyword>
<comment type="caution">
    <text evidence="2">The sequence shown here is derived from an EMBL/GenBank/DDBJ whole genome shotgun (WGS) entry which is preliminary data.</text>
</comment>
<sequence length="304" mass="35993">MFNLSKNVEIEKVIDEVHTTKDRFFVFLQKLEIRLKEFAEEALPELTDLNKNDPDGNKLGFYRMKSSVEGQLDSIVQKARDVFEEKKNYFEGKIEHEHRSLYYDFRNQCLDGLQKLEITRNYYKNQIEGTDSQDYEMVYQAILEEYDSIKNNFNCVQCSSPILIDKIYFTTTYLSCAACFTQNTFEPSSQTKQLEHVGRSLAEQRTAHLLQEYKEQSKLASVIFSKKHELEMSLAGENLKDVIVQKTKIIQELTAQNEAVEKELPILYERYLRTLFDHWNAINPTMKNEHEKFYTRLLKENYYI</sequence>
<gene>
    <name evidence="2" type="ORF">H8R25_02785</name>
</gene>
<evidence type="ECO:0000313" key="3">
    <source>
        <dbReference type="Proteomes" id="UP000641454"/>
    </source>
</evidence>
<reference evidence="2 3" key="1">
    <citation type="submission" date="2020-08" db="EMBL/GenBank/DDBJ databases">
        <title>Description of novel Flavobacterium F-392 isolate.</title>
        <authorList>
            <person name="Saticioglu I.B."/>
            <person name="Duman M."/>
            <person name="Altun S."/>
        </authorList>
    </citation>
    <scope>NUCLEOTIDE SEQUENCE [LARGE SCALE GENOMIC DNA]</scope>
    <source>
        <strain evidence="2 3">F-392</strain>
    </source>
</reference>
<dbReference type="EMBL" id="JACRUL010000004">
    <property type="protein sequence ID" value="MBC5843363.1"/>
    <property type="molecule type" value="Genomic_DNA"/>
</dbReference>
<name>A0A923MW45_9FLAO</name>
<dbReference type="AlphaFoldDB" id="A0A923MW45"/>
<dbReference type="Proteomes" id="UP000641454">
    <property type="component" value="Unassembled WGS sequence"/>
</dbReference>
<accession>A0A923MW45</accession>
<protein>
    <submittedName>
        <fullName evidence="2">Uncharacterized protein</fullName>
    </submittedName>
</protein>
<proteinExistence type="predicted"/>
<evidence type="ECO:0000256" key="1">
    <source>
        <dbReference type="SAM" id="Coils"/>
    </source>
</evidence>
<evidence type="ECO:0000313" key="2">
    <source>
        <dbReference type="EMBL" id="MBC5843363.1"/>
    </source>
</evidence>
<dbReference type="RefSeq" id="WP_187017056.1">
    <property type="nucleotide sequence ID" value="NZ_JACRUK010000004.1"/>
</dbReference>
<feature type="coiled-coil region" evidence="1">
    <location>
        <begin position="243"/>
        <end position="270"/>
    </location>
</feature>
<organism evidence="2 3">
    <name type="scientific">Flavobacterium muglaense</name>
    <dbReference type="NCBI Taxonomy" id="2764716"/>
    <lineage>
        <taxon>Bacteria</taxon>
        <taxon>Pseudomonadati</taxon>
        <taxon>Bacteroidota</taxon>
        <taxon>Flavobacteriia</taxon>
        <taxon>Flavobacteriales</taxon>
        <taxon>Flavobacteriaceae</taxon>
        <taxon>Flavobacterium</taxon>
    </lineage>
</organism>
<keyword evidence="1" id="KW-0175">Coiled coil</keyword>